<dbReference type="EMBL" id="AP021876">
    <property type="protein sequence ID" value="BBO81108.1"/>
    <property type="molecule type" value="Genomic_DNA"/>
</dbReference>
<sequence>MGDLFCLENQDDLILLNLIAILRHPFGYCPFFHCHAEFRYEKVIDHGNLTFMMT</sequence>
<dbReference type="AlphaFoldDB" id="A0A5K7ZG09"/>
<proteinExistence type="predicted"/>
<organism evidence="1 2">
    <name type="scientific">Desulfosarcina ovata subsp. sediminis</name>
    <dbReference type="NCBI Taxonomy" id="885957"/>
    <lineage>
        <taxon>Bacteria</taxon>
        <taxon>Pseudomonadati</taxon>
        <taxon>Thermodesulfobacteriota</taxon>
        <taxon>Desulfobacteria</taxon>
        <taxon>Desulfobacterales</taxon>
        <taxon>Desulfosarcinaceae</taxon>
        <taxon>Desulfosarcina</taxon>
    </lineage>
</organism>
<evidence type="ECO:0000313" key="2">
    <source>
        <dbReference type="Proteomes" id="UP000425960"/>
    </source>
</evidence>
<dbReference type="Proteomes" id="UP000425960">
    <property type="component" value="Chromosome"/>
</dbReference>
<gene>
    <name evidence="1" type="ORF">DSCO28_16740</name>
</gene>
<evidence type="ECO:0000313" key="1">
    <source>
        <dbReference type="EMBL" id="BBO81108.1"/>
    </source>
</evidence>
<reference evidence="1 2" key="1">
    <citation type="submission" date="2019-11" db="EMBL/GenBank/DDBJ databases">
        <title>Comparative genomics of hydrocarbon-degrading Desulfosarcina strains.</title>
        <authorList>
            <person name="Watanabe M."/>
            <person name="Kojima H."/>
            <person name="Fukui M."/>
        </authorList>
    </citation>
    <scope>NUCLEOTIDE SEQUENCE [LARGE SCALE GENOMIC DNA]</scope>
    <source>
        <strain evidence="1 2">28bB2T</strain>
    </source>
</reference>
<name>A0A5K7ZG09_9BACT</name>
<protein>
    <submittedName>
        <fullName evidence="1">Uncharacterized protein</fullName>
    </submittedName>
</protein>
<accession>A0A5K7ZG09</accession>
<dbReference type="KEGG" id="dov:DSCO28_16740"/>